<dbReference type="OrthoDB" id="9803319at2"/>
<gene>
    <name evidence="11" type="ORF">SAMN05660420_03282</name>
</gene>
<dbReference type="Gene3D" id="3.30.70.20">
    <property type="match status" value="1"/>
</dbReference>
<dbReference type="GO" id="GO:0005506">
    <property type="term" value="F:iron ion binding"/>
    <property type="evidence" value="ECO:0007669"/>
    <property type="project" value="UniProtKB-UniRule"/>
</dbReference>
<protein>
    <recommendedName>
        <fullName evidence="9">Ferredoxin</fullName>
    </recommendedName>
</protein>
<keyword evidence="3 9" id="KW-0813">Transport</keyword>
<evidence type="ECO:0000259" key="10">
    <source>
        <dbReference type="PROSITE" id="PS51379"/>
    </source>
</evidence>
<comment type="function">
    <text evidence="2 9">Ferredoxins are iron-sulfur proteins that transfer electrons in a wide variety of metabolic reactions.</text>
</comment>
<reference evidence="11 12" key="1">
    <citation type="submission" date="2016-10" db="EMBL/GenBank/DDBJ databases">
        <authorList>
            <person name="de Groot N.N."/>
        </authorList>
    </citation>
    <scope>NUCLEOTIDE SEQUENCE [LARGE SCALE GENOMIC DNA]</scope>
    <source>
        <strain evidence="11 12">DSM 7343</strain>
    </source>
</reference>
<keyword evidence="5 9" id="KW-0479">Metal-binding</keyword>
<accession>A0A1H4E9H7</accession>
<dbReference type="PANTHER" id="PTHR39163">
    <property type="entry name" value="FERREDOXIN"/>
    <property type="match status" value="1"/>
</dbReference>
<keyword evidence="7 9" id="KW-0408">Iron</keyword>
<proteinExistence type="predicted"/>
<dbReference type="STRING" id="37625.SAMN05660420_03282"/>
<keyword evidence="4" id="KW-0004">4Fe-4S</keyword>
<evidence type="ECO:0000256" key="4">
    <source>
        <dbReference type="ARBA" id="ARBA00022485"/>
    </source>
</evidence>
<dbReference type="InterPro" id="IPR001080">
    <property type="entry name" value="3Fe4S_ferredoxin"/>
</dbReference>
<dbReference type="Proteomes" id="UP000199409">
    <property type="component" value="Unassembled WGS sequence"/>
</dbReference>
<evidence type="ECO:0000313" key="11">
    <source>
        <dbReference type="EMBL" id="SEA81683.1"/>
    </source>
</evidence>
<dbReference type="GO" id="GO:0051539">
    <property type="term" value="F:4 iron, 4 sulfur cluster binding"/>
    <property type="evidence" value="ECO:0007669"/>
    <property type="project" value="UniProtKB-KW"/>
</dbReference>
<feature type="domain" description="4Fe-4S ferredoxin-type" evidence="10">
    <location>
        <begin position="3"/>
        <end position="31"/>
    </location>
</feature>
<evidence type="ECO:0000256" key="8">
    <source>
        <dbReference type="ARBA" id="ARBA00023014"/>
    </source>
</evidence>
<dbReference type="InterPro" id="IPR017900">
    <property type="entry name" value="4Fe4S_Fe_S_CS"/>
</dbReference>
<dbReference type="Pfam" id="PF13370">
    <property type="entry name" value="Fer4_13"/>
    <property type="match status" value="1"/>
</dbReference>
<keyword evidence="8 9" id="KW-0411">Iron-sulfur</keyword>
<comment type="cofactor">
    <cofactor evidence="1">
        <name>[4Fe-4S] cluster</name>
        <dbReference type="ChEBI" id="CHEBI:49883"/>
    </cofactor>
</comment>
<evidence type="ECO:0000256" key="9">
    <source>
        <dbReference type="RuleBase" id="RU368020"/>
    </source>
</evidence>
<dbReference type="PROSITE" id="PS51379">
    <property type="entry name" value="4FE4S_FER_2"/>
    <property type="match status" value="1"/>
</dbReference>
<evidence type="ECO:0000256" key="2">
    <source>
        <dbReference type="ARBA" id="ARBA00003532"/>
    </source>
</evidence>
<dbReference type="InterPro" id="IPR017896">
    <property type="entry name" value="4Fe4S_Fe-S-bd"/>
</dbReference>
<keyword evidence="6 9" id="KW-0249">Electron transport</keyword>
<dbReference type="SUPFAM" id="SSF54862">
    <property type="entry name" value="4Fe-4S ferredoxins"/>
    <property type="match status" value="1"/>
</dbReference>
<dbReference type="PANTHER" id="PTHR39163:SF1">
    <property type="entry name" value="FERREDOXIN"/>
    <property type="match status" value="1"/>
</dbReference>
<dbReference type="PROSITE" id="PS00198">
    <property type="entry name" value="4FE4S_FER_1"/>
    <property type="match status" value="1"/>
</dbReference>
<dbReference type="InterPro" id="IPR052395">
    <property type="entry name" value="ET_Ferredoxin"/>
</dbReference>
<evidence type="ECO:0000256" key="3">
    <source>
        <dbReference type="ARBA" id="ARBA00022448"/>
    </source>
</evidence>
<evidence type="ECO:0000256" key="6">
    <source>
        <dbReference type="ARBA" id="ARBA00022982"/>
    </source>
</evidence>
<keyword evidence="12" id="KW-1185">Reference proteome</keyword>
<dbReference type="AlphaFoldDB" id="A0A1H4E9H7"/>
<name>A0A1H4E9H7_9BACT</name>
<dbReference type="PRINTS" id="PR00352">
    <property type="entry name" value="3FE4SFRDOXIN"/>
</dbReference>
<evidence type="ECO:0000313" key="12">
    <source>
        <dbReference type="Proteomes" id="UP000199409"/>
    </source>
</evidence>
<dbReference type="EMBL" id="FNQN01000014">
    <property type="protein sequence ID" value="SEA81683.1"/>
    <property type="molecule type" value="Genomic_DNA"/>
</dbReference>
<dbReference type="RefSeq" id="WP_092350845.1">
    <property type="nucleotide sequence ID" value="NZ_FNQN01000014.1"/>
</dbReference>
<dbReference type="GO" id="GO:0009055">
    <property type="term" value="F:electron transfer activity"/>
    <property type="evidence" value="ECO:0007669"/>
    <property type="project" value="UniProtKB-UniRule"/>
</dbReference>
<sequence length="63" mass="7015">MPRIPYLDQSACIGCETCTRICPKVFTMVSEHLAGVHDPTGDTEEKIEEAMDNCPVACINWED</sequence>
<evidence type="ECO:0000256" key="7">
    <source>
        <dbReference type="ARBA" id="ARBA00023004"/>
    </source>
</evidence>
<evidence type="ECO:0000256" key="1">
    <source>
        <dbReference type="ARBA" id="ARBA00001966"/>
    </source>
</evidence>
<organism evidence="11 12">
    <name type="scientific">Desulfuromusa kysingii</name>
    <dbReference type="NCBI Taxonomy" id="37625"/>
    <lineage>
        <taxon>Bacteria</taxon>
        <taxon>Pseudomonadati</taxon>
        <taxon>Thermodesulfobacteriota</taxon>
        <taxon>Desulfuromonadia</taxon>
        <taxon>Desulfuromonadales</taxon>
        <taxon>Geopsychrobacteraceae</taxon>
        <taxon>Desulfuromusa</taxon>
    </lineage>
</organism>
<evidence type="ECO:0000256" key="5">
    <source>
        <dbReference type="ARBA" id="ARBA00022723"/>
    </source>
</evidence>